<dbReference type="EMBL" id="LCWV01000001">
    <property type="protein sequence ID" value="PWI76374.1"/>
    <property type="molecule type" value="Genomic_DNA"/>
</dbReference>
<accession>A0A2U3EPE6</accession>
<reference evidence="2 3" key="1">
    <citation type="journal article" date="2016" name="Front. Microbiol.">
        <title>Genome and transcriptome sequences reveal the specific parasitism of the nematophagous Purpureocillium lilacinum 36-1.</title>
        <authorList>
            <person name="Xie J."/>
            <person name="Li S."/>
            <person name="Mo C."/>
            <person name="Xiao X."/>
            <person name="Peng D."/>
            <person name="Wang G."/>
            <person name="Xiao Y."/>
        </authorList>
    </citation>
    <scope>NUCLEOTIDE SEQUENCE [LARGE SCALE GENOMIC DNA]</scope>
    <source>
        <strain evidence="2 3">36-1</strain>
    </source>
</reference>
<evidence type="ECO:0000313" key="3">
    <source>
        <dbReference type="Proteomes" id="UP000245956"/>
    </source>
</evidence>
<dbReference type="AlphaFoldDB" id="A0A2U3EPE6"/>
<evidence type="ECO:0000313" key="2">
    <source>
        <dbReference type="EMBL" id="PWI76374.1"/>
    </source>
</evidence>
<comment type="caution">
    <text evidence="2">The sequence shown here is derived from an EMBL/GenBank/DDBJ whole genome shotgun (WGS) entry which is preliminary data.</text>
</comment>
<proteinExistence type="predicted"/>
<feature type="compositionally biased region" description="Basic and acidic residues" evidence="1">
    <location>
        <begin position="29"/>
        <end position="46"/>
    </location>
</feature>
<gene>
    <name evidence="2" type="ORF">PCL_03568</name>
</gene>
<sequence length="216" mass="23330">MAETTFSAHRRLAPPPPARAAAPGSAVRCGRDGGRAETSVAHDRRTPQPTRGNAKPWSPKRADLPCSPAAAALHPQCCSPRAGTKKYRSRSTSITSALGPGRAQWENRVQARVVGLPRLLSTWKRPGTVTARPGALSMGPPHLKSQRPVSPSLWYPALGLVSCGNAFFVRIEDALRVDDAGRQCRAVESLRRLKWHRNDQLAFAIALVIHDGATSQ</sequence>
<evidence type="ECO:0000256" key="1">
    <source>
        <dbReference type="SAM" id="MobiDB-lite"/>
    </source>
</evidence>
<feature type="region of interest" description="Disordered" evidence="1">
    <location>
        <begin position="1"/>
        <end position="61"/>
    </location>
</feature>
<name>A0A2U3EPE6_PURLI</name>
<organism evidence="2 3">
    <name type="scientific">Purpureocillium lilacinum</name>
    <name type="common">Paecilomyces lilacinus</name>
    <dbReference type="NCBI Taxonomy" id="33203"/>
    <lineage>
        <taxon>Eukaryota</taxon>
        <taxon>Fungi</taxon>
        <taxon>Dikarya</taxon>
        <taxon>Ascomycota</taxon>
        <taxon>Pezizomycotina</taxon>
        <taxon>Sordariomycetes</taxon>
        <taxon>Hypocreomycetidae</taxon>
        <taxon>Hypocreales</taxon>
        <taxon>Ophiocordycipitaceae</taxon>
        <taxon>Purpureocillium</taxon>
    </lineage>
</organism>
<dbReference type="Proteomes" id="UP000245956">
    <property type="component" value="Unassembled WGS sequence"/>
</dbReference>
<protein>
    <submittedName>
        <fullName evidence="2">Uncharacterized protein</fullName>
    </submittedName>
</protein>